<sequence>MPLQFVLGRAGSGKSEYCVKQAAQAEEKGLRTLMIVPEQYSHQGESAFLNEKGYIHDDFNVTSFGRLAKKLIAGAGLNHNPTDGAGKAMLVLRAFSSCKNKLVFYRTAADKQGLIRLFMDAVSELKKGQVTPEALQAAAEKTEEHLFSARLRDLSYIYEAYNKLLSESISDSDDDLTLMASLCFDSDYIKNANIFIDEFYRFTQNELACIEAFLAVGASVTVTLTMPGDHVPPNSVFASANNTKKALERIAQNAGAKVLPPVVLNLALRFSSPELSVLEQAMSGKKAVLKTDAPADVSLYVAKGKYEEVVYAAAAIKKFVKETGASYREIAVITGDYDGYADLVQSVFPLYDIPVFADTRRDFLNHPIVLYLFSLFDLLLGITTKRVTAYMKSGFADISEEEAFRLENYALAGAVEFGDWLSDERFLRKARGVFDSEDAQTDEAASCLEVKNRLLKPVLLLKETITAAKTVGGRIAAFLSFFEATHLQEKIEQLISKFQAEGLLRQADEYTEVYNILTQTFSLMEELLGNETIGLSGMRAILEAGLSQKSIGVIPTVYDQVSFGDLNRSVIKNVRAAFVIGANDGIFPPAPAPSALLSDSEREFLLSQGISVAPDAKKLISDAEFSVYTAVNICREKLFVSYPVGDDFGGGLRPSMFISKLKRTFPGLKASNELSLKEQRPETTVASKQSAYTYVLTHMDQLGENDAAKALFSVLMEDEAYRQRLERAQRFFKYTNTAGKLSNDTVLNLYGSSLYGSVSRFERYSACPFSFFIEYGLKAKERKVLKVEAPDIGSLLHEIIERFSAEMKKQNLSFRTITPDEQREMTDAIIENLFGTMFIKNMYSAGRLEALKKRLKSLVSKSVWAICEHVARGEFEPAAFEVKFDKNGELPPVTVALPGGGEVTMSGRIDRIDTLSRGGKLYLKVIDYKSGAKGYSLADIFNGTTLQLAVYMAAAAKGIAEKTNGDTEFGGMFYFRLDDPVLDGTPETGADNAKDIKAFKMSGLSSDDPEVIRAIDGEISGWSAVIPVYLKSDGTVSKSQSKTASREQFETLNRYIHNTLIKIGQEIMGGNVDIRPVKSGKALQCSFCKYVSVCGFDPNIHPCRRAFEFSSDDEVWNKMN</sequence>
<comment type="caution">
    <text evidence="12">The sequence shown here is derived from an EMBL/GenBank/DDBJ whole genome shotgun (WGS) entry which is preliminary data.</text>
</comment>
<keyword evidence="3" id="KW-0227">DNA damage</keyword>
<reference evidence="12" key="1">
    <citation type="submission" date="2020-08" db="EMBL/GenBank/DDBJ databases">
        <title>Genome public.</title>
        <authorList>
            <person name="Liu C."/>
            <person name="Sun Q."/>
        </authorList>
    </citation>
    <scope>NUCLEOTIDE SEQUENCE</scope>
    <source>
        <strain evidence="12">H8</strain>
    </source>
</reference>
<dbReference type="SUPFAM" id="SSF52540">
    <property type="entry name" value="P-loop containing nucleoside triphosphate hydrolases"/>
    <property type="match status" value="1"/>
</dbReference>
<dbReference type="PANTHER" id="PTHR30591">
    <property type="entry name" value="RECBCD ENZYME SUBUNIT RECC"/>
    <property type="match status" value="1"/>
</dbReference>
<dbReference type="InterPro" id="IPR038726">
    <property type="entry name" value="PDDEXK_AddAB-type"/>
</dbReference>
<dbReference type="InterPro" id="IPR049035">
    <property type="entry name" value="ADDB_N"/>
</dbReference>
<keyword evidence="13" id="KW-1185">Reference proteome</keyword>
<evidence type="ECO:0000259" key="11">
    <source>
        <dbReference type="Pfam" id="PF21445"/>
    </source>
</evidence>
<evidence type="ECO:0000256" key="4">
    <source>
        <dbReference type="ARBA" id="ARBA00022801"/>
    </source>
</evidence>
<keyword evidence="9" id="KW-0234">DNA repair</keyword>
<dbReference type="AlphaFoldDB" id="A0A926DPR0"/>
<evidence type="ECO:0000313" key="13">
    <source>
        <dbReference type="Proteomes" id="UP000611762"/>
    </source>
</evidence>
<evidence type="ECO:0000256" key="2">
    <source>
        <dbReference type="ARBA" id="ARBA00022741"/>
    </source>
</evidence>
<evidence type="ECO:0000256" key="8">
    <source>
        <dbReference type="ARBA" id="ARBA00023125"/>
    </source>
</evidence>
<dbReference type="GO" id="GO:0003677">
    <property type="term" value="F:DNA binding"/>
    <property type="evidence" value="ECO:0007669"/>
    <property type="project" value="UniProtKB-KW"/>
</dbReference>
<proteinExistence type="predicted"/>
<feature type="domain" description="ATP-dependent helicase/deoxyribonuclease subunit B N-terminal" evidence="11">
    <location>
        <begin position="5"/>
        <end position="279"/>
    </location>
</feature>
<dbReference type="EMBL" id="JACRSU010000004">
    <property type="protein sequence ID" value="MBC8541582.1"/>
    <property type="molecule type" value="Genomic_DNA"/>
</dbReference>
<keyword evidence="4" id="KW-0378">Hydrolase</keyword>
<evidence type="ECO:0000256" key="3">
    <source>
        <dbReference type="ARBA" id="ARBA00022763"/>
    </source>
</evidence>
<evidence type="ECO:0000256" key="6">
    <source>
        <dbReference type="ARBA" id="ARBA00022839"/>
    </source>
</evidence>
<keyword evidence="2" id="KW-0547">Nucleotide-binding</keyword>
<keyword evidence="5" id="KW-0347">Helicase</keyword>
<dbReference type="Proteomes" id="UP000611762">
    <property type="component" value="Unassembled WGS sequence"/>
</dbReference>
<gene>
    <name evidence="12" type="ORF">H8698_11395</name>
</gene>
<keyword evidence="1" id="KW-0540">Nuclease</keyword>
<keyword evidence="6" id="KW-0269">Exonuclease</keyword>
<protein>
    <submittedName>
        <fullName evidence="12">PD-(D/E)XK nuclease family protein</fullName>
    </submittedName>
</protein>
<dbReference type="GO" id="GO:0006281">
    <property type="term" value="P:DNA repair"/>
    <property type="evidence" value="ECO:0007669"/>
    <property type="project" value="UniProtKB-KW"/>
</dbReference>
<dbReference type="GO" id="GO:0004527">
    <property type="term" value="F:exonuclease activity"/>
    <property type="evidence" value="ECO:0007669"/>
    <property type="project" value="UniProtKB-KW"/>
</dbReference>
<keyword evidence="8" id="KW-0238">DNA-binding</keyword>
<organism evidence="12 13">
    <name type="scientific">Congzhengia minquanensis</name>
    <dbReference type="NCBI Taxonomy" id="2763657"/>
    <lineage>
        <taxon>Bacteria</taxon>
        <taxon>Bacillati</taxon>
        <taxon>Bacillota</taxon>
        <taxon>Clostridia</taxon>
        <taxon>Eubacteriales</taxon>
        <taxon>Oscillospiraceae</taxon>
        <taxon>Congzhengia</taxon>
    </lineage>
</organism>
<dbReference type="Pfam" id="PF12705">
    <property type="entry name" value="PDDEXK_1"/>
    <property type="match status" value="1"/>
</dbReference>
<dbReference type="Pfam" id="PF21445">
    <property type="entry name" value="ADDB_N"/>
    <property type="match status" value="1"/>
</dbReference>
<feature type="domain" description="PD-(D/E)XK endonuclease-like" evidence="10">
    <location>
        <begin position="757"/>
        <end position="1094"/>
    </location>
</feature>
<dbReference type="InterPro" id="IPR027417">
    <property type="entry name" value="P-loop_NTPase"/>
</dbReference>
<dbReference type="GO" id="GO:0005524">
    <property type="term" value="F:ATP binding"/>
    <property type="evidence" value="ECO:0007669"/>
    <property type="project" value="UniProtKB-KW"/>
</dbReference>
<keyword evidence="7" id="KW-0067">ATP-binding</keyword>
<evidence type="ECO:0000256" key="9">
    <source>
        <dbReference type="ARBA" id="ARBA00023204"/>
    </source>
</evidence>
<dbReference type="GO" id="GO:0004386">
    <property type="term" value="F:helicase activity"/>
    <property type="evidence" value="ECO:0007669"/>
    <property type="project" value="UniProtKB-KW"/>
</dbReference>
<dbReference type="PANTHER" id="PTHR30591:SF1">
    <property type="entry name" value="RECBCD ENZYME SUBUNIT RECC"/>
    <property type="match status" value="1"/>
</dbReference>
<evidence type="ECO:0000259" key="10">
    <source>
        <dbReference type="Pfam" id="PF12705"/>
    </source>
</evidence>
<dbReference type="Gene3D" id="3.90.320.10">
    <property type="match status" value="1"/>
</dbReference>
<dbReference type="RefSeq" id="WP_249313599.1">
    <property type="nucleotide sequence ID" value="NZ_JACRSU010000004.1"/>
</dbReference>
<dbReference type="Gene3D" id="3.40.50.300">
    <property type="entry name" value="P-loop containing nucleotide triphosphate hydrolases"/>
    <property type="match status" value="3"/>
</dbReference>
<evidence type="ECO:0000256" key="5">
    <source>
        <dbReference type="ARBA" id="ARBA00022806"/>
    </source>
</evidence>
<evidence type="ECO:0000256" key="7">
    <source>
        <dbReference type="ARBA" id="ARBA00022840"/>
    </source>
</evidence>
<dbReference type="GO" id="GO:0006310">
    <property type="term" value="P:DNA recombination"/>
    <property type="evidence" value="ECO:0007669"/>
    <property type="project" value="TreeGrafter"/>
</dbReference>
<dbReference type="InterPro" id="IPR011604">
    <property type="entry name" value="PDDEXK-like_dom_sf"/>
</dbReference>
<name>A0A926DPR0_9FIRM</name>
<accession>A0A926DPR0</accession>
<evidence type="ECO:0000256" key="1">
    <source>
        <dbReference type="ARBA" id="ARBA00022722"/>
    </source>
</evidence>
<evidence type="ECO:0000313" key="12">
    <source>
        <dbReference type="EMBL" id="MBC8541582.1"/>
    </source>
</evidence>